<accession>A0A403QME0</accession>
<organism evidence="2">
    <name type="scientific">Salmonella enterica I</name>
    <dbReference type="NCBI Taxonomy" id="59201"/>
    <lineage>
        <taxon>Bacteria</taxon>
        <taxon>Pseudomonadati</taxon>
        <taxon>Pseudomonadota</taxon>
        <taxon>Gammaproteobacteria</taxon>
        <taxon>Enterobacterales</taxon>
        <taxon>Enterobacteriaceae</taxon>
        <taxon>Salmonella</taxon>
    </lineage>
</organism>
<reference evidence="2" key="1">
    <citation type="submission" date="2018-09" db="EMBL/GenBank/DDBJ databases">
        <authorList>
            <person name="Ashton P.M."/>
            <person name="Dallman T."/>
            <person name="Nair S."/>
            <person name="De Pinna E."/>
            <person name="Peters T."/>
            <person name="Grant K."/>
        </authorList>
    </citation>
    <scope>NUCLEOTIDE SEQUENCE [LARGE SCALE GENOMIC DNA]</scope>
    <source>
        <strain evidence="2">598938</strain>
    </source>
</reference>
<sequence>MSHKTKATPKDRQWHRTKPGQFNPCLAGGLEKIRRPQIEEVGEYRQLATVCRVQKLTPGYSCSLALRRWRRLISPLAAVTRKPAVLSPSSLTCSMSFITSCGILTVVICDLAFFEPVAITETPYVWCISVYAKKMTIKDLRCISLWGRFKNEGDIHQLKTTPRSVRALPRRLTTNDSEVSR</sequence>
<protein>
    <submittedName>
        <fullName evidence="2">Uncharacterized protein</fullName>
    </submittedName>
</protein>
<dbReference type="EMBL" id="RVVJ01000033">
    <property type="protein sequence ID" value="MML56006.1"/>
    <property type="molecule type" value="Genomic_DNA"/>
</dbReference>
<evidence type="ECO:0000256" key="1">
    <source>
        <dbReference type="SAM" id="MobiDB-lite"/>
    </source>
</evidence>
<dbReference type="AlphaFoldDB" id="A0A403QME0"/>
<gene>
    <name evidence="2" type="ORF">D7N80_22540</name>
</gene>
<comment type="caution">
    <text evidence="2">The sequence shown here is derived from an EMBL/GenBank/DDBJ whole genome shotgun (WGS) entry which is preliminary data.</text>
</comment>
<evidence type="ECO:0000313" key="2">
    <source>
        <dbReference type="EMBL" id="MML56006.1"/>
    </source>
</evidence>
<dbReference type="Proteomes" id="UP000885348">
    <property type="component" value="Unassembled WGS sequence"/>
</dbReference>
<name>A0A403QME0_SALET</name>
<feature type="region of interest" description="Disordered" evidence="1">
    <location>
        <begin position="1"/>
        <end position="23"/>
    </location>
</feature>
<proteinExistence type="predicted"/>